<dbReference type="Proteomes" id="UP000309215">
    <property type="component" value="Unassembled WGS sequence"/>
</dbReference>
<proteinExistence type="predicted"/>
<dbReference type="AlphaFoldDB" id="A0A4U1JG89"/>
<comment type="caution">
    <text evidence="1">The sequence shown here is derived from an EMBL/GenBank/DDBJ whole genome shotgun (WGS) entry which is preliminary data.</text>
</comment>
<evidence type="ECO:0000313" key="1">
    <source>
        <dbReference type="EMBL" id="TKD10338.1"/>
    </source>
</evidence>
<organism evidence="1 2">
    <name type="scientific">Polyangium fumosum</name>
    <dbReference type="NCBI Taxonomy" id="889272"/>
    <lineage>
        <taxon>Bacteria</taxon>
        <taxon>Pseudomonadati</taxon>
        <taxon>Myxococcota</taxon>
        <taxon>Polyangia</taxon>
        <taxon>Polyangiales</taxon>
        <taxon>Polyangiaceae</taxon>
        <taxon>Polyangium</taxon>
    </lineage>
</organism>
<dbReference type="EMBL" id="SSMQ01000006">
    <property type="protein sequence ID" value="TKD10338.1"/>
    <property type="molecule type" value="Genomic_DNA"/>
</dbReference>
<keyword evidence="2" id="KW-1185">Reference proteome</keyword>
<protein>
    <submittedName>
        <fullName evidence="1">Uncharacterized protein</fullName>
    </submittedName>
</protein>
<dbReference type="RefSeq" id="WP_136928302.1">
    <property type="nucleotide sequence ID" value="NZ_SSMQ01000006.1"/>
</dbReference>
<gene>
    <name evidence="1" type="ORF">E8A74_07760</name>
</gene>
<accession>A0A4U1JG89</accession>
<sequence>MTARRAPASSMQALGPRRVFVLLLVAVVALAVFFSGRSYYFCVAVQEVVEHACASDDCDAAGHGEDAQGPSFGEGCCEEHQVGELPRADTRLELPHVPPAPFTTLPDEVAPVGFVARRAPPFLVSAPRIVAHPVLPRAGPCSSAERCIALQVFRC</sequence>
<name>A0A4U1JG89_9BACT</name>
<evidence type="ECO:0000313" key="2">
    <source>
        <dbReference type="Proteomes" id="UP000309215"/>
    </source>
</evidence>
<reference evidence="1 2" key="1">
    <citation type="submission" date="2019-04" db="EMBL/GenBank/DDBJ databases">
        <authorList>
            <person name="Li Y."/>
            <person name="Wang J."/>
        </authorList>
    </citation>
    <scope>NUCLEOTIDE SEQUENCE [LARGE SCALE GENOMIC DNA]</scope>
    <source>
        <strain evidence="1 2">DSM 14668</strain>
    </source>
</reference>